<evidence type="ECO:0000313" key="1">
    <source>
        <dbReference type="EMBL" id="MBK1865557.1"/>
    </source>
</evidence>
<dbReference type="Proteomes" id="UP000616151">
    <property type="component" value="Unassembled WGS sequence"/>
</dbReference>
<evidence type="ECO:0000313" key="2">
    <source>
        <dbReference type="Proteomes" id="UP000616151"/>
    </source>
</evidence>
<name>A0ACC5QYS8_9HYPH</name>
<sequence>MHMSHSLRSNLAVVMAAAALHFISPVAPAHAAEGAKAAIARQLGAYERALNASDVDAVMKLYATDVVFMPQNSPPVEGRDAVRAAYRRVFATVKLDVRFAIDEVKPLSRDWAYARTRSTGTVKLLAGDKTSAPEANQELFLLHREPDGQWRLARYIFATSNPSK</sequence>
<organism evidence="1 2">
    <name type="scientific">Taklimakanibacter albus</name>
    <dbReference type="NCBI Taxonomy" id="2800327"/>
    <lineage>
        <taxon>Bacteria</taxon>
        <taxon>Pseudomonadati</taxon>
        <taxon>Pseudomonadota</taxon>
        <taxon>Alphaproteobacteria</taxon>
        <taxon>Hyphomicrobiales</taxon>
        <taxon>Aestuariivirgaceae</taxon>
        <taxon>Taklimakanibacter</taxon>
    </lineage>
</organism>
<dbReference type="EMBL" id="JAENHL010000004">
    <property type="protein sequence ID" value="MBK1865557.1"/>
    <property type="molecule type" value="Genomic_DNA"/>
</dbReference>
<accession>A0ACC5QYS8</accession>
<proteinExistence type="predicted"/>
<comment type="caution">
    <text evidence="1">The sequence shown here is derived from an EMBL/GenBank/DDBJ whole genome shotgun (WGS) entry which is preliminary data.</text>
</comment>
<reference evidence="1" key="1">
    <citation type="submission" date="2021-01" db="EMBL/GenBank/DDBJ databases">
        <authorList>
            <person name="Sun Q."/>
        </authorList>
    </citation>
    <scope>NUCLEOTIDE SEQUENCE</scope>
    <source>
        <strain evidence="1">YIM B02566</strain>
    </source>
</reference>
<keyword evidence="2" id="KW-1185">Reference proteome</keyword>
<protein>
    <submittedName>
        <fullName evidence="1">SgcJ/EcaC family oxidoreductase</fullName>
    </submittedName>
</protein>
<gene>
    <name evidence="1" type="ORF">JHL16_04275</name>
</gene>